<name>A0A5B7HLW2_PORTR</name>
<organism evidence="2 3">
    <name type="scientific">Portunus trituberculatus</name>
    <name type="common">Swimming crab</name>
    <name type="synonym">Neptunus trituberculatus</name>
    <dbReference type="NCBI Taxonomy" id="210409"/>
    <lineage>
        <taxon>Eukaryota</taxon>
        <taxon>Metazoa</taxon>
        <taxon>Ecdysozoa</taxon>
        <taxon>Arthropoda</taxon>
        <taxon>Crustacea</taxon>
        <taxon>Multicrustacea</taxon>
        <taxon>Malacostraca</taxon>
        <taxon>Eumalacostraca</taxon>
        <taxon>Eucarida</taxon>
        <taxon>Decapoda</taxon>
        <taxon>Pleocyemata</taxon>
        <taxon>Brachyura</taxon>
        <taxon>Eubrachyura</taxon>
        <taxon>Portunoidea</taxon>
        <taxon>Portunidae</taxon>
        <taxon>Portuninae</taxon>
        <taxon>Portunus</taxon>
    </lineage>
</organism>
<dbReference type="EMBL" id="VSRR010031357">
    <property type="protein sequence ID" value="MPC70575.1"/>
    <property type="molecule type" value="Genomic_DNA"/>
</dbReference>
<proteinExistence type="predicted"/>
<sequence length="131" mass="15185">MKASEKNEIQRETIKERIKGNEDKENRSNIATRPSPHPLECLENPAEASIHHLHQDYRRYQLLQHKTPRMALEIIPSMTTNTEKRPRKYPSKTMTRATTHATEKALKTIPIKAANHITTPVVERILETTRT</sequence>
<reference evidence="2 3" key="1">
    <citation type="submission" date="2019-05" db="EMBL/GenBank/DDBJ databases">
        <title>Another draft genome of Portunus trituberculatus and its Hox gene families provides insights of decapod evolution.</title>
        <authorList>
            <person name="Jeong J.-H."/>
            <person name="Song I."/>
            <person name="Kim S."/>
            <person name="Choi T."/>
            <person name="Kim D."/>
            <person name="Ryu S."/>
            <person name="Kim W."/>
        </authorList>
    </citation>
    <scope>NUCLEOTIDE SEQUENCE [LARGE SCALE GENOMIC DNA]</scope>
    <source>
        <tissue evidence="2">Muscle</tissue>
    </source>
</reference>
<feature type="compositionally biased region" description="Basic and acidic residues" evidence="1">
    <location>
        <begin position="1"/>
        <end position="27"/>
    </location>
</feature>
<protein>
    <submittedName>
        <fullName evidence="2">Uncharacterized protein</fullName>
    </submittedName>
</protein>
<dbReference type="AlphaFoldDB" id="A0A5B7HLW2"/>
<accession>A0A5B7HLW2</accession>
<comment type="caution">
    <text evidence="2">The sequence shown here is derived from an EMBL/GenBank/DDBJ whole genome shotgun (WGS) entry which is preliminary data.</text>
</comment>
<gene>
    <name evidence="2" type="ORF">E2C01_064827</name>
</gene>
<feature type="region of interest" description="Disordered" evidence="1">
    <location>
        <begin position="76"/>
        <end position="102"/>
    </location>
</feature>
<keyword evidence="3" id="KW-1185">Reference proteome</keyword>
<feature type="region of interest" description="Disordered" evidence="1">
    <location>
        <begin position="1"/>
        <end position="38"/>
    </location>
</feature>
<dbReference type="Proteomes" id="UP000324222">
    <property type="component" value="Unassembled WGS sequence"/>
</dbReference>
<evidence type="ECO:0000256" key="1">
    <source>
        <dbReference type="SAM" id="MobiDB-lite"/>
    </source>
</evidence>
<evidence type="ECO:0000313" key="2">
    <source>
        <dbReference type="EMBL" id="MPC70575.1"/>
    </source>
</evidence>
<evidence type="ECO:0000313" key="3">
    <source>
        <dbReference type="Proteomes" id="UP000324222"/>
    </source>
</evidence>